<evidence type="ECO:0000313" key="2">
    <source>
        <dbReference type="Proteomes" id="UP001477947"/>
    </source>
</evidence>
<gene>
    <name evidence="1" type="ORF">TPELB_21230</name>
</gene>
<evidence type="ECO:0008006" key="3">
    <source>
        <dbReference type="Google" id="ProtNLM"/>
    </source>
</evidence>
<dbReference type="Proteomes" id="UP001477947">
    <property type="component" value="Chromosome"/>
</dbReference>
<dbReference type="RefSeq" id="WP_343336989.1">
    <property type="nucleotide sequence ID" value="NZ_CP154622.1"/>
</dbReference>
<keyword evidence="2" id="KW-1185">Reference proteome</keyword>
<dbReference type="EMBL" id="CP154622">
    <property type="protein sequence ID" value="XAM41810.1"/>
    <property type="molecule type" value="Genomic_DNA"/>
</dbReference>
<organism evidence="1 2">
    <name type="scientific">Terrisporobacter petrolearius</name>
    <dbReference type="NCBI Taxonomy" id="1460447"/>
    <lineage>
        <taxon>Bacteria</taxon>
        <taxon>Bacillati</taxon>
        <taxon>Bacillota</taxon>
        <taxon>Clostridia</taxon>
        <taxon>Peptostreptococcales</taxon>
        <taxon>Peptostreptococcaceae</taxon>
        <taxon>Terrisporobacter</taxon>
    </lineage>
</organism>
<name>A0ABZ3FDH1_9FIRM</name>
<evidence type="ECO:0000313" key="1">
    <source>
        <dbReference type="EMBL" id="XAM41810.1"/>
    </source>
</evidence>
<proteinExistence type="predicted"/>
<sequence>MNNNELDANKIINSLLDSNKELMRANAYKDAQIDGLIQEVGALHNELERLNKMENDEDPKYKTKC</sequence>
<accession>A0ABZ3FDH1</accession>
<protein>
    <recommendedName>
        <fullName evidence="3">Phage protein</fullName>
    </recommendedName>
</protein>
<reference evidence="1 2" key="1">
    <citation type="submission" date="2024-04" db="EMBL/GenBank/DDBJ databases">
        <title>Isolation and characterization of novel acetogenic strains of the genera Terrisporobacter and Acetoanaerobium.</title>
        <authorList>
            <person name="Boeer T."/>
            <person name="Schueler M.A."/>
            <person name="Lueschen A."/>
            <person name="Eysell L."/>
            <person name="Droege J."/>
            <person name="Heinemann M."/>
            <person name="Engelhardt L."/>
            <person name="Basen M."/>
            <person name="Daniel R."/>
        </authorList>
    </citation>
    <scope>NUCLEOTIDE SEQUENCE [LARGE SCALE GENOMIC DNA]</scope>
    <source>
        <strain evidence="1 2">ELB</strain>
    </source>
</reference>